<name>A0A3S1CDA9_9CYAN</name>
<keyword evidence="2" id="KW-1185">Reference proteome</keyword>
<proteinExistence type="predicted"/>
<sequence length="81" mass="9652">MFLINHLGNQKLQIINIPFAERWQIYHRLQELTIACWCPDDGSLRVHINSVLTAILVRSTLMQFFANRADLIDWLEQCWRL</sequence>
<dbReference type="Proteomes" id="UP000271624">
    <property type="component" value="Unassembled WGS sequence"/>
</dbReference>
<gene>
    <name evidence="1" type="ORF">DSM106972_073150</name>
</gene>
<dbReference type="RefSeq" id="WP_127085422.1">
    <property type="nucleotide sequence ID" value="NZ_RSCL01000023.1"/>
</dbReference>
<protein>
    <submittedName>
        <fullName evidence="1">Uncharacterized protein</fullName>
    </submittedName>
</protein>
<accession>A0A3S1CDA9</accession>
<dbReference type="EMBL" id="RSCL01000023">
    <property type="protein sequence ID" value="RUT00544.1"/>
    <property type="molecule type" value="Genomic_DNA"/>
</dbReference>
<reference evidence="1" key="2">
    <citation type="journal article" date="2019" name="Genome Biol. Evol.">
        <title>Day and night: Metabolic profiles and evolutionary relationships of six axenic non-marine cyanobacteria.</title>
        <authorList>
            <person name="Will S.E."/>
            <person name="Henke P."/>
            <person name="Boedeker C."/>
            <person name="Huang S."/>
            <person name="Brinkmann H."/>
            <person name="Rohde M."/>
            <person name="Jarek M."/>
            <person name="Friedl T."/>
            <person name="Seufert S."/>
            <person name="Schumacher M."/>
            <person name="Overmann J."/>
            <person name="Neumann-Schaal M."/>
            <person name="Petersen J."/>
        </authorList>
    </citation>
    <scope>NUCLEOTIDE SEQUENCE [LARGE SCALE GENOMIC DNA]</scope>
    <source>
        <strain evidence="1">PCC 7102</strain>
    </source>
</reference>
<evidence type="ECO:0000313" key="2">
    <source>
        <dbReference type="Proteomes" id="UP000271624"/>
    </source>
</evidence>
<reference evidence="1" key="1">
    <citation type="submission" date="2018-12" db="EMBL/GenBank/DDBJ databases">
        <authorList>
            <person name="Will S."/>
            <person name="Neumann-Schaal M."/>
            <person name="Henke P."/>
        </authorList>
    </citation>
    <scope>NUCLEOTIDE SEQUENCE</scope>
    <source>
        <strain evidence="1">PCC 7102</strain>
    </source>
</reference>
<comment type="caution">
    <text evidence="1">The sequence shown here is derived from an EMBL/GenBank/DDBJ whole genome shotgun (WGS) entry which is preliminary data.</text>
</comment>
<dbReference type="OrthoDB" id="515027at2"/>
<dbReference type="NCBIfam" id="NF045598">
    <property type="entry name" value="asr1405_asl0597"/>
    <property type="match status" value="1"/>
</dbReference>
<organism evidence="1 2">
    <name type="scientific">Dulcicalothrix desertica PCC 7102</name>
    <dbReference type="NCBI Taxonomy" id="232991"/>
    <lineage>
        <taxon>Bacteria</taxon>
        <taxon>Bacillati</taxon>
        <taxon>Cyanobacteriota</taxon>
        <taxon>Cyanophyceae</taxon>
        <taxon>Nostocales</taxon>
        <taxon>Calotrichaceae</taxon>
        <taxon>Dulcicalothrix</taxon>
    </lineage>
</organism>
<dbReference type="AlphaFoldDB" id="A0A3S1CDA9"/>
<dbReference type="InterPro" id="IPR054637">
    <property type="entry name" value="Asr1405_Asl0597-like"/>
</dbReference>
<evidence type="ECO:0000313" key="1">
    <source>
        <dbReference type="EMBL" id="RUT00544.1"/>
    </source>
</evidence>